<organism evidence="2 3">
    <name type="scientific">Steinernema carpocapsae</name>
    <name type="common">Entomopathogenic nematode</name>
    <dbReference type="NCBI Taxonomy" id="34508"/>
    <lineage>
        <taxon>Eukaryota</taxon>
        <taxon>Metazoa</taxon>
        <taxon>Ecdysozoa</taxon>
        <taxon>Nematoda</taxon>
        <taxon>Chromadorea</taxon>
        <taxon>Rhabditida</taxon>
        <taxon>Tylenchina</taxon>
        <taxon>Panagrolaimomorpha</taxon>
        <taxon>Strongyloidoidea</taxon>
        <taxon>Steinernematidae</taxon>
        <taxon>Steinernema</taxon>
    </lineage>
</organism>
<name>A0A4U8V096_STECR</name>
<protein>
    <submittedName>
        <fullName evidence="2">Uncharacterized protein</fullName>
    </submittedName>
</protein>
<proteinExistence type="predicted"/>
<feature type="region of interest" description="Disordered" evidence="1">
    <location>
        <begin position="1"/>
        <end position="25"/>
    </location>
</feature>
<comment type="caution">
    <text evidence="2">The sequence shown here is derived from an EMBL/GenBank/DDBJ whole genome shotgun (WGS) entry which is preliminary data.</text>
</comment>
<evidence type="ECO:0000313" key="3">
    <source>
        <dbReference type="Proteomes" id="UP000298663"/>
    </source>
</evidence>
<dbReference type="EMBL" id="AZBU02000001">
    <property type="protein sequence ID" value="TMS38824.1"/>
    <property type="molecule type" value="Genomic_DNA"/>
</dbReference>
<reference evidence="2 3" key="1">
    <citation type="journal article" date="2015" name="Genome Biol.">
        <title>Comparative genomics of Steinernema reveals deeply conserved gene regulatory networks.</title>
        <authorList>
            <person name="Dillman A.R."/>
            <person name="Macchietto M."/>
            <person name="Porter C.F."/>
            <person name="Rogers A."/>
            <person name="Williams B."/>
            <person name="Antoshechkin I."/>
            <person name="Lee M.M."/>
            <person name="Goodwin Z."/>
            <person name="Lu X."/>
            <person name="Lewis E.E."/>
            <person name="Goodrich-Blair H."/>
            <person name="Stock S.P."/>
            <person name="Adams B.J."/>
            <person name="Sternberg P.W."/>
            <person name="Mortazavi A."/>
        </authorList>
    </citation>
    <scope>NUCLEOTIDE SEQUENCE [LARGE SCALE GENOMIC DNA]</scope>
    <source>
        <strain evidence="2 3">ALL</strain>
    </source>
</reference>
<evidence type="ECO:0000313" key="2">
    <source>
        <dbReference type="EMBL" id="TMS38824.1"/>
    </source>
</evidence>
<dbReference type="AlphaFoldDB" id="A0A4U8V096"/>
<sequence>MRKSPVWLNPPNRGGGNHQRGLDFGDGDRRARIDHNYACALRRKHLVCGHGNFNLRLHLILGIQKKIKLPFPSSAGLSPICSCRRKTTLKERRWRTLSKPCCNF</sequence>
<evidence type="ECO:0000256" key="1">
    <source>
        <dbReference type="SAM" id="MobiDB-lite"/>
    </source>
</evidence>
<accession>A0A4U8V096</accession>
<reference evidence="2 3" key="2">
    <citation type="journal article" date="2019" name="G3 (Bethesda)">
        <title>Hybrid Assembly of the Genome of the Entomopathogenic Nematode Steinernema carpocapsae Identifies the X-Chromosome.</title>
        <authorList>
            <person name="Serra L."/>
            <person name="Macchietto M."/>
            <person name="Macias-Munoz A."/>
            <person name="McGill C.J."/>
            <person name="Rodriguez I.M."/>
            <person name="Rodriguez B."/>
            <person name="Murad R."/>
            <person name="Mortazavi A."/>
        </authorList>
    </citation>
    <scope>NUCLEOTIDE SEQUENCE [LARGE SCALE GENOMIC DNA]</scope>
    <source>
        <strain evidence="2 3">ALL</strain>
    </source>
</reference>
<dbReference type="Proteomes" id="UP000298663">
    <property type="component" value="Unassembled WGS sequence"/>
</dbReference>
<gene>
    <name evidence="2" type="ORF">L596_005464</name>
</gene>
<keyword evidence="3" id="KW-1185">Reference proteome</keyword>